<keyword evidence="3" id="KW-0067">ATP-binding</keyword>
<dbReference type="PROSITE" id="PS50893">
    <property type="entry name" value="ABC_TRANSPORTER_2"/>
    <property type="match status" value="1"/>
</dbReference>
<dbReference type="SMART" id="SM00382">
    <property type="entry name" value="AAA"/>
    <property type="match status" value="1"/>
</dbReference>
<name>A0AA86AIK7_SULMK</name>
<dbReference type="CDD" id="cd03214">
    <property type="entry name" value="ABC_Iron-Siderophores_B12_Hemin"/>
    <property type="match status" value="1"/>
</dbReference>
<sequence>MNLCINHLHFQVKKRHLLENITLQAFPNEVLGLIGPNGAGKSTLLKHVAGILRSPASSITLGALDLSSLDAKALASHIAYLSQFNTPSHATVLEVLELGRRVYSGMRLSKSDKEKIETIVEHFELAPLLEEEIETLSGGERQKVLIASALLQEPKILLLDEPISHLDPKNQLEMLSAVRHVTREKGLITLIVLHDIQHAIHYTDALVLLKQGKILHHVPTKTLSESMIQELFDVEASLHVKEGHTFVYYGHAHDETPHKHAHTFTIAKNNQ</sequence>
<accession>A0AA86AIK7</accession>
<dbReference type="FunFam" id="3.40.50.300:FF:000134">
    <property type="entry name" value="Iron-enterobactin ABC transporter ATP-binding protein"/>
    <property type="match status" value="1"/>
</dbReference>
<dbReference type="GO" id="GO:0016887">
    <property type="term" value="F:ATP hydrolysis activity"/>
    <property type="evidence" value="ECO:0007669"/>
    <property type="project" value="InterPro"/>
</dbReference>
<evidence type="ECO:0000313" key="5">
    <source>
        <dbReference type="EMBL" id="AHJ11376.1"/>
    </source>
</evidence>
<dbReference type="AlphaFoldDB" id="A0AA86AIK7"/>
<dbReference type="Pfam" id="PF00005">
    <property type="entry name" value="ABC_tran"/>
    <property type="match status" value="1"/>
</dbReference>
<proteinExistence type="predicted"/>
<dbReference type="InterPro" id="IPR003439">
    <property type="entry name" value="ABC_transporter-like_ATP-bd"/>
</dbReference>
<evidence type="ECO:0000256" key="2">
    <source>
        <dbReference type="ARBA" id="ARBA00022741"/>
    </source>
</evidence>
<gene>
    <name evidence="5" type="ORF">SMUL_0093</name>
</gene>
<dbReference type="KEGG" id="smul:SMUL_0093"/>
<dbReference type="Gene3D" id="3.40.50.300">
    <property type="entry name" value="P-loop containing nucleotide triphosphate hydrolases"/>
    <property type="match status" value="1"/>
</dbReference>
<dbReference type="RefSeq" id="WP_025343300.1">
    <property type="nucleotide sequence ID" value="NZ_CP007201.1"/>
</dbReference>
<feature type="domain" description="ABC transporter" evidence="4">
    <location>
        <begin position="3"/>
        <end position="236"/>
    </location>
</feature>
<dbReference type="Proteomes" id="UP000019322">
    <property type="component" value="Chromosome"/>
</dbReference>
<dbReference type="GO" id="GO:0005524">
    <property type="term" value="F:ATP binding"/>
    <property type="evidence" value="ECO:0007669"/>
    <property type="project" value="UniProtKB-KW"/>
</dbReference>
<organism evidence="5 6">
    <name type="scientific">Sulfurospirillum multivorans (strain DM 12446 / JCM 15788 / NBRC 109480)</name>
    <dbReference type="NCBI Taxonomy" id="1150621"/>
    <lineage>
        <taxon>Bacteria</taxon>
        <taxon>Pseudomonadati</taxon>
        <taxon>Campylobacterota</taxon>
        <taxon>Epsilonproteobacteria</taxon>
        <taxon>Campylobacterales</taxon>
        <taxon>Sulfurospirillaceae</taxon>
        <taxon>Sulfurospirillum</taxon>
    </lineage>
</organism>
<dbReference type="PROSITE" id="PS00211">
    <property type="entry name" value="ABC_TRANSPORTER_1"/>
    <property type="match status" value="1"/>
</dbReference>
<evidence type="ECO:0000313" key="6">
    <source>
        <dbReference type="Proteomes" id="UP000019322"/>
    </source>
</evidence>
<dbReference type="PANTHER" id="PTHR42794">
    <property type="entry name" value="HEMIN IMPORT ATP-BINDING PROTEIN HMUV"/>
    <property type="match status" value="1"/>
</dbReference>
<evidence type="ECO:0000256" key="1">
    <source>
        <dbReference type="ARBA" id="ARBA00022448"/>
    </source>
</evidence>
<protein>
    <submittedName>
        <fullName evidence="5">Iron chelate uptake transporter (FeCT) family, ATPase</fullName>
    </submittedName>
</protein>
<dbReference type="SUPFAM" id="SSF52540">
    <property type="entry name" value="P-loop containing nucleoside triphosphate hydrolases"/>
    <property type="match status" value="1"/>
</dbReference>
<dbReference type="InterPro" id="IPR017871">
    <property type="entry name" value="ABC_transporter-like_CS"/>
</dbReference>
<reference evidence="5 6" key="1">
    <citation type="journal article" date="2014" name="Environ. Microbiol.">
        <title>Insights into organohalide respiration and the versatile catabolism of Sulfurospirillum multivorans gained from comparative genomics and physiological studies.</title>
        <authorList>
            <person name="Goris T."/>
            <person name="Schubert T."/>
            <person name="Gadkari J."/>
            <person name="Wubet T."/>
            <person name="Tarkka M."/>
            <person name="Buscot F."/>
            <person name="Adrian L."/>
            <person name="Diekert G."/>
        </authorList>
    </citation>
    <scope>NUCLEOTIDE SEQUENCE [LARGE SCALE GENOMIC DNA]</scope>
    <source>
        <strain evidence="6">DM 12446 / JCM 15788 / NBRC 109480</strain>
    </source>
</reference>
<dbReference type="PANTHER" id="PTHR42794:SF2">
    <property type="entry name" value="ABC TRANSPORTER ATP-BINDING PROTEIN"/>
    <property type="match status" value="1"/>
</dbReference>
<keyword evidence="2" id="KW-0547">Nucleotide-binding</keyword>
<keyword evidence="1" id="KW-0813">Transport</keyword>
<dbReference type="EMBL" id="CP007201">
    <property type="protein sequence ID" value="AHJ11376.1"/>
    <property type="molecule type" value="Genomic_DNA"/>
</dbReference>
<dbReference type="InterPro" id="IPR003593">
    <property type="entry name" value="AAA+_ATPase"/>
</dbReference>
<evidence type="ECO:0000256" key="3">
    <source>
        <dbReference type="ARBA" id="ARBA00022840"/>
    </source>
</evidence>
<dbReference type="InterPro" id="IPR027417">
    <property type="entry name" value="P-loop_NTPase"/>
</dbReference>
<evidence type="ECO:0000259" key="4">
    <source>
        <dbReference type="PROSITE" id="PS50893"/>
    </source>
</evidence>